<gene>
    <name evidence="1" type="ORF">BAUCODRAFT_333347</name>
</gene>
<protein>
    <submittedName>
        <fullName evidence="1">Uncharacterized protein</fullName>
    </submittedName>
</protein>
<organism evidence="1 2">
    <name type="scientific">Baudoinia panamericana (strain UAMH 10762)</name>
    <name type="common">Angels' share fungus</name>
    <name type="synonym">Baudoinia compniacensis (strain UAMH 10762)</name>
    <dbReference type="NCBI Taxonomy" id="717646"/>
    <lineage>
        <taxon>Eukaryota</taxon>
        <taxon>Fungi</taxon>
        <taxon>Dikarya</taxon>
        <taxon>Ascomycota</taxon>
        <taxon>Pezizomycotina</taxon>
        <taxon>Dothideomycetes</taxon>
        <taxon>Dothideomycetidae</taxon>
        <taxon>Mycosphaerellales</taxon>
        <taxon>Teratosphaeriaceae</taxon>
        <taxon>Baudoinia</taxon>
    </lineage>
</organism>
<dbReference type="HOGENOM" id="CLU_2412919_0_0_1"/>
<proteinExistence type="predicted"/>
<evidence type="ECO:0000313" key="2">
    <source>
        <dbReference type="Proteomes" id="UP000011761"/>
    </source>
</evidence>
<name>M2MXS0_BAUPA</name>
<dbReference type="KEGG" id="bcom:BAUCODRAFT_333347"/>
<reference evidence="1 2" key="1">
    <citation type="journal article" date="2012" name="PLoS Pathog.">
        <title>Diverse lifestyles and strategies of plant pathogenesis encoded in the genomes of eighteen Dothideomycetes fungi.</title>
        <authorList>
            <person name="Ohm R.A."/>
            <person name="Feau N."/>
            <person name="Henrissat B."/>
            <person name="Schoch C.L."/>
            <person name="Horwitz B.A."/>
            <person name="Barry K.W."/>
            <person name="Condon B.J."/>
            <person name="Copeland A.C."/>
            <person name="Dhillon B."/>
            <person name="Glaser F."/>
            <person name="Hesse C.N."/>
            <person name="Kosti I."/>
            <person name="LaButti K."/>
            <person name="Lindquist E.A."/>
            <person name="Lucas S."/>
            <person name="Salamov A.A."/>
            <person name="Bradshaw R.E."/>
            <person name="Ciuffetti L."/>
            <person name="Hamelin R.C."/>
            <person name="Kema G.H.J."/>
            <person name="Lawrence C."/>
            <person name="Scott J.A."/>
            <person name="Spatafora J.W."/>
            <person name="Turgeon B.G."/>
            <person name="de Wit P.J.G.M."/>
            <person name="Zhong S."/>
            <person name="Goodwin S.B."/>
            <person name="Grigoriev I.V."/>
        </authorList>
    </citation>
    <scope>NUCLEOTIDE SEQUENCE [LARGE SCALE GENOMIC DNA]</scope>
    <source>
        <strain evidence="1 2">UAMH 10762</strain>
    </source>
</reference>
<dbReference type="GeneID" id="19112094"/>
<dbReference type="Proteomes" id="UP000011761">
    <property type="component" value="Unassembled WGS sequence"/>
</dbReference>
<sequence length="92" mass="9719">MPDRAPCSDALHLKPRPVKYRPFDLGRTSCQFLVSPAAATVPRPSSLSDSLPEKFRQDLASALTSDKVTGATSEDATSVCALGLTPIISCDA</sequence>
<accession>M2MXS0</accession>
<evidence type="ECO:0000313" key="1">
    <source>
        <dbReference type="EMBL" id="EMC91040.1"/>
    </source>
</evidence>
<dbReference type="EMBL" id="KB445565">
    <property type="protein sequence ID" value="EMC91040.1"/>
    <property type="molecule type" value="Genomic_DNA"/>
</dbReference>
<dbReference type="AlphaFoldDB" id="M2MXS0"/>
<dbReference type="RefSeq" id="XP_007681953.1">
    <property type="nucleotide sequence ID" value="XM_007683763.1"/>
</dbReference>
<keyword evidence="2" id="KW-1185">Reference proteome</keyword>